<accession>A0A918XKG9</accession>
<name>A0A918XKG9_9GAMM</name>
<keyword evidence="3" id="KW-1185">Reference proteome</keyword>
<dbReference type="SUPFAM" id="SSF55729">
    <property type="entry name" value="Acyl-CoA N-acyltransferases (Nat)"/>
    <property type="match status" value="1"/>
</dbReference>
<feature type="domain" description="BioF2-like acetyltransferase" evidence="1">
    <location>
        <begin position="186"/>
        <end position="330"/>
    </location>
</feature>
<dbReference type="Proteomes" id="UP000644693">
    <property type="component" value="Unassembled WGS sequence"/>
</dbReference>
<reference evidence="2" key="2">
    <citation type="submission" date="2020-09" db="EMBL/GenBank/DDBJ databases">
        <authorList>
            <person name="Sun Q."/>
            <person name="Kim S."/>
        </authorList>
    </citation>
    <scope>NUCLEOTIDE SEQUENCE</scope>
    <source>
        <strain evidence="2">KCTC 23430</strain>
    </source>
</reference>
<gene>
    <name evidence="2" type="ORF">GCM10007053_23840</name>
</gene>
<dbReference type="EMBL" id="BMYM01000002">
    <property type="protein sequence ID" value="GHD36029.1"/>
    <property type="molecule type" value="Genomic_DNA"/>
</dbReference>
<dbReference type="InterPro" id="IPR038740">
    <property type="entry name" value="BioF2-like_GNAT_dom"/>
</dbReference>
<dbReference type="RefSeq" id="WP_189478013.1">
    <property type="nucleotide sequence ID" value="NZ_BMYM01000002.1"/>
</dbReference>
<evidence type="ECO:0000313" key="2">
    <source>
        <dbReference type="EMBL" id="GHD36029.1"/>
    </source>
</evidence>
<dbReference type="InterPro" id="IPR016181">
    <property type="entry name" value="Acyl_CoA_acyltransferase"/>
</dbReference>
<protein>
    <recommendedName>
        <fullName evidence="1">BioF2-like acetyltransferase domain-containing protein</fullName>
    </recommendedName>
</protein>
<evidence type="ECO:0000313" key="3">
    <source>
        <dbReference type="Proteomes" id="UP000644693"/>
    </source>
</evidence>
<evidence type="ECO:0000259" key="1">
    <source>
        <dbReference type="Pfam" id="PF13480"/>
    </source>
</evidence>
<dbReference type="Pfam" id="PF13480">
    <property type="entry name" value="Acetyltransf_6"/>
    <property type="match status" value="1"/>
</dbReference>
<reference evidence="2" key="1">
    <citation type="journal article" date="2014" name="Int. J. Syst. Evol. Microbiol.">
        <title>Complete genome sequence of Corynebacterium casei LMG S-19264T (=DSM 44701T), isolated from a smear-ripened cheese.</title>
        <authorList>
            <consortium name="US DOE Joint Genome Institute (JGI-PGF)"/>
            <person name="Walter F."/>
            <person name="Albersmeier A."/>
            <person name="Kalinowski J."/>
            <person name="Ruckert C."/>
        </authorList>
    </citation>
    <scope>NUCLEOTIDE SEQUENCE</scope>
    <source>
        <strain evidence="2">KCTC 23430</strain>
    </source>
</reference>
<sequence>MRIETIDSIERLFEIELDWDELYQADPYSHIYLSSDFLCSVAIRVAGKFRVVVAWSDEGRCVGLLPLMLMTRWSKSGRCLINVLDMLGHVFDADYTGILCDPDVEAEVCVALAAEVSKMDFARIVLNYFSAPKCRLDAFTSAFDPTLFDCKGNTHLINDGQTNNLICPYIDLPDSFDAYLASLSSNSRQKLRRLLRQLDTDPELQVKKSRPETYTQDVTVLSKLWYLRHAEQKGHKRATHLADLFKDVIMLGLANGMVYLAILYRGGKPIAAQANYLDKVRGEVLFHVGGRDDAVKDLSSGLMLQAHCIRWAIANGFKRFDFTIGNEPYKYSLGGVDREIFSRELHTGNGANITGILDGRCRKDVEQLIKRYRDKERPDDAQIAFEQALQVWPDFSLE</sequence>
<proteinExistence type="predicted"/>
<comment type="caution">
    <text evidence="2">The sequence shown here is derived from an EMBL/GenBank/DDBJ whole genome shotgun (WGS) entry which is preliminary data.</text>
</comment>
<organism evidence="2 3">
    <name type="scientific">Parahalioglobus pacificus</name>
    <dbReference type="NCBI Taxonomy" id="930806"/>
    <lineage>
        <taxon>Bacteria</taxon>
        <taxon>Pseudomonadati</taxon>
        <taxon>Pseudomonadota</taxon>
        <taxon>Gammaproteobacteria</taxon>
        <taxon>Cellvibrionales</taxon>
        <taxon>Halieaceae</taxon>
        <taxon>Parahalioglobus</taxon>
    </lineage>
</organism>
<dbReference type="AlphaFoldDB" id="A0A918XKG9"/>
<dbReference type="Gene3D" id="3.40.630.30">
    <property type="match status" value="1"/>
</dbReference>